<gene>
    <name evidence="6" type="ORF">PFISCL1PPCAC_4151</name>
</gene>
<name>A0AAV5V2R6_9BILA</name>
<reference evidence="6" key="1">
    <citation type="submission" date="2023-10" db="EMBL/GenBank/DDBJ databases">
        <title>Genome assembly of Pristionchus species.</title>
        <authorList>
            <person name="Yoshida K."/>
            <person name="Sommer R.J."/>
        </authorList>
    </citation>
    <scope>NUCLEOTIDE SEQUENCE</scope>
    <source>
        <strain evidence="6">RS5133</strain>
    </source>
</reference>
<dbReference type="InterPro" id="IPR001841">
    <property type="entry name" value="Znf_RING"/>
</dbReference>
<feature type="non-terminal residue" evidence="6">
    <location>
        <position position="208"/>
    </location>
</feature>
<dbReference type="InterPro" id="IPR013083">
    <property type="entry name" value="Znf_RING/FYVE/PHD"/>
</dbReference>
<evidence type="ECO:0000256" key="4">
    <source>
        <dbReference type="SAM" id="MobiDB-lite"/>
    </source>
</evidence>
<evidence type="ECO:0000259" key="5">
    <source>
        <dbReference type="PROSITE" id="PS50089"/>
    </source>
</evidence>
<keyword evidence="1 3" id="KW-0863">Zinc-finger</keyword>
<comment type="caution">
    <text evidence="6">The sequence shown here is derived from an EMBL/GenBank/DDBJ whole genome shotgun (WGS) entry which is preliminary data.</text>
</comment>
<proteinExistence type="predicted"/>
<dbReference type="GO" id="GO:0008270">
    <property type="term" value="F:zinc ion binding"/>
    <property type="evidence" value="ECO:0007669"/>
    <property type="project" value="UniProtKB-KW"/>
</dbReference>
<evidence type="ECO:0000313" key="6">
    <source>
        <dbReference type="EMBL" id="GMT12854.1"/>
    </source>
</evidence>
<evidence type="ECO:0000256" key="2">
    <source>
        <dbReference type="ARBA" id="ARBA00022833"/>
    </source>
</evidence>
<keyword evidence="7" id="KW-1185">Reference proteome</keyword>
<dbReference type="PANTHER" id="PTHR16450:SF1">
    <property type="entry name" value="PROTEIN CBG12045"/>
    <property type="match status" value="1"/>
</dbReference>
<evidence type="ECO:0000256" key="3">
    <source>
        <dbReference type="PROSITE-ProRule" id="PRU00175"/>
    </source>
</evidence>
<dbReference type="PROSITE" id="PS50089">
    <property type="entry name" value="ZF_RING_2"/>
    <property type="match status" value="1"/>
</dbReference>
<feature type="non-terminal residue" evidence="6">
    <location>
        <position position="1"/>
    </location>
</feature>
<dbReference type="EMBL" id="BTSY01000002">
    <property type="protein sequence ID" value="GMT12854.1"/>
    <property type="molecule type" value="Genomic_DNA"/>
</dbReference>
<dbReference type="Proteomes" id="UP001432322">
    <property type="component" value="Unassembled WGS sequence"/>
</dbReference>
<protein>
    <recommendedName>
        <fullName evidence="5">RING-type domain-containing protein</fullName>
    </recommendedName>
</protein>
<dbReference type="AlphaFoldDB" id="A0AAV5V2R6"/>
<evidence type="ECO:0000313" key="7">
    <source>
        <dbReference type="Proteomes" id="UP001432322"/>
    </source>
</evidence>
<evidence type="ECO:0000256" key="1">
    <source>
        <dbReference type="ARBA" id="ARBA00022771"/>
    </source>
</evidence>
<accession>A0AAV5V2R6</accession>
<dbReference type="Gene3D" id="3.30.40.10">
    <property type="entry name" value="Zinc/RING finger domain, C3HC4 (zinc finger)"/>
    <property type="match status" value="1"/>
</dbReference>
<dbReference type="SUPFAM" id="SSF57850">
    <property type="entry name" value="RING/U-box"/>
    <property type="match status" value="1"/>
</dbReference>
<feature type="compositionally biased region" description="Acidic residues" evidence="4">
    <location>
        <begin position="45"/>
        <end position="74"/>
    </location>
</feature>
<organism evidence="6 7">
    <name type="scientific">Pristionchus fissidentatus</name>
    <dbReference type="NCBI Taxonomy" id="1538716"/>
    <lineage>
        <taxon>Eukaryota</taxon>
        <taxon>Metazoa</taxon>
        <taxon>Ecdysozoa</taxon>
        <taxon>Nematoda</taxon>
        <taxon>Chromadorea</taxon>
        <taxon>Rhabditida</taxon>
        <taxon>Rhabditina</taxon>
        <taxon>Diplogasteromorpha</taxon>
        <taxon>Diplogasteroidea</taxon>
        <taxon>Neodiplogasteridae</taxon>
        <taxon>Pristionchus</taxon>
    </lineage>
</organism>
<keyword evidence="1 3" id="KW-0479">Metal-binding</keyword>
<keyword evidence="2" id="KW-0862">Zinc</keyword>
<feature type="region of interest" description="Disordered" evidence="4">
    <location>
        <begin position="33"/>
        <end position="78"/>
    </location>
</feature>
<dbReference type="PANTHER" id="PTHR16450">
    <property type="entry name" value="RING FINGER PROTEIN 186"/>
    <property type="match status" value="1"/>
</dbReference>
<feature type="domain" description="RING-type" evidence="5">
    <location>
        <begin position="100"/>
        <end position="142"/>
    </location>
</feature>
<sequence>EAHIEREIFPFEYPREERLYLDANDERTVYEYYEDSEQREHQEEDHDFEPFTDDEDDIEQYSDGYEEEERGDEEAERRREAIRELREADNESDLLYSRRCGICFVSNATRRAVFSSCGHIACLACTLQIADSNHCLDCPFCRKKTRYVRIFEEIKDENEEEEDRIKISPVNIVAADWVRVEQLQHQYDVAVRNAQHTQPQTMRQPRQL</sequence>